<dbReference type="Proteomes" id="UP001066276">
    <property type="component" value="Chromosome 10"/>
</dbReference>
<name>A0AAV7MDJ7_PLEWA</name>
<sequence length="75" mass="8147">MCCSLKDCWERTKRTSVPGGSRLRTCCGVWSARRTRCCRGTSGEARAVRAARAGGAALESLLLPVCRRAFRLLSG</sequence>
<reference evidence="1" key="1">
    <citation type="journal article" date="2022" name="bioRxiv">
        <title>Sequencing and chromosome-scale assembly of the giantPleurodeles waltlgenome.</title>
        <authorList>
            <person name="Brown T."/>
            <person name="Elewa A."/>
            <person name="Iarovenko S."/>
            <person name="Subramanian E."/>
            <person name="Araus A.J."/>
            <person name="Petzold A."/>
            <person name="Susuki M."/>
            <person name="Suzuki K.-i.T."/>
            <person name="Hayashi T."/>
            <person name="Toyoda A."/>
            <person name="Oliveira C."/>
            <person name="Osipova E."/>
            <person name="Leigh N.D."/>
            <person name="Simon A."/>
            <person name="Yun M.H."/>
        </authorList>
    </citation>
    <scope>NUCLEOTIDE SEQUENCE</scope>
    <source>
        <strain evidence="1">20211129_DDA</strain>
        <tissue evidence="1">Liver</tissue>
    </source>
</reference>
<organism evidence="1 2">
    <name type="scientific">Pleurodeles waltl</name>
    <name type="common">Iberian ribbed newt</name>
    <dbReference type="NCBI Taxonomy" id="8319"/>
    <lineage>
        <taxon>Eukaryota</taxon>
        <taxon>Metazoa</taxon>
        <taxon>Chordata</taxon>
        <taxon>Craniata</taxon>
        <taxon>Vertebrata</taxon>
        <taxon>Euteleostomi</taxon>
        <taxon>Amphibia</taxon>
        <taxon>Batrachia</taxon>
        <taxon>Caudata</taxon>
        <taxon>Salamandroidea</taxon>
        <taxon>Salamandridae</taxon>
        <taxon>Pleurodelinae</taxon>
        <taxon>Pleurodeles</taxon>
    </lineage>
</organism>
<dbReference type="EMBL" id="JANPWB010000014">
    <property type="protein sequence ID" value="KAJ1101622.1"/>
    <property type="molecule type" value="Genomic_DNA"/>
</dbReference>
<keyword evidence="2" id="KW-1185">Reference proteome</keyword>
<accession>A0AAV7MDJ7</accession>
<comment type="caution">
    <text evidence="1">The sequence shown here is derived from an EMBL/GenBank/DDBJ whole genome shotgun (WGS) entry which is preliminary data.</text>
</comment>
<protein>
    <submittedName>
        <fullName evidence="1">Uncharacterized protein</fullName>
    </submittedName>
</protein>
<evidence type="ECO:0000313" key="2">
    <source>
        <dbReference type="Proteomes" id="UP001066276"/>
    </source>
</evidence>
<gene>
    <name evidence="1" type="ORF">NDU88_006688</name>
</gene>
<evidence type="ECO:0000313" key="1">
    <source>
        <dbReference type="EMBL" id="KAJ1101622.1"/>
    </source>
</evidence>
<proteinExistence type="predicted"/>
<dbReference type="AlphaFoldDB" id="A0AAV7MDJ7"/>